<feature type="signal peptide" evidence="3">
    <location>
        <begin position="1"/>
        <end position="19"/>
    </location>
</feature>
<name>A0A7W5GEP8_9MICO</name>
<keyword evidence="2" id="KW-0472">Membrane</keyword>
<sequence>MKRAALVGAVVLANAMVQALCVAPGVTPAASPAFLGLLAASVVALVAAATALIALVGTIGGRRPRVLRALAAVVVSIVVVGALAIVSPATLVPALLVALVSASPAGNAQATPLSGPRAFTRHPTRAVLLAVLTVLALVVLSTAAVLFGFFVTGWTGALATWAFGGAIAAVLVHAWARLAARPRGSRRGTSQDERIRPVAVAR</sequence>
<keyword evidence="3" id="KW-0732">Signal</keyword>
<reference evidence="4 5" key="1">
    <citation type="submission" date="2020-08" db="EMBL/GenBank/DDBJ databases">
        <title>Genomic Encyclopedia of Type Strains, Phase III (KMG-III): the genomes of soil and plant-associated and newly described type strains.</title>
        <authorList>
            <person name="Whitman W."/>
        </authorList>
    </citation>
    <scope>NUCLEOTIDE SEQUENCE [LARGE SCALE GENOMIC DNA]</scope>
    <source>
        <strain evidence="4 5">CECT 8356</strain>
    </source>
</reference>
<feature type="region of interest" description="Disordered" evidence="1">
    <location>
        <begin position="183"/>
        <end position="202"/>
    </location>
</feature>
<feature type="transmembrane region" description="Helical" evidence="2">
    <location>
        <begin position="66"/>
        <end position="86"/>
    </location>
</feature>
<feature type="transmembrane region" description="Helical" evidence="2">
    <location>
        <begin position="92"/>
        <end position="114"/>
    </location>
</feature>
<dbReference type="Proteomes" id="UP000543579">
    <property type="component" value="Unassembled WGS sequence"/>
</dbReference>
<evidence type="ECO:0000256" key="1">
    <source>
        <dbReference type="SAM" id="MobiDB-lite"/>
    </source>
</evidence>
<protein>
    <submittedName>
        <fullName evidence="4">Uncharacterized protein</fullName>
    </submittedName>
</protein>
<comment type="caution">
    <text evidence="4">The sequence shown here is derived from an EMBL/GenBank/DDBJ whole genome shotgun (WGS) entry which is preliminary data.</text>
</comment>
<evidence type="ECO:0000313" key="5">
    <source>
        <dbReference type="Proteomes" id="UP000543579"/>
    </source>
</evidence>
<dbReference type="AlphaFoldDB" id="A0A7W5GEP8"/>
<dbReference type="EMBL" id="JACHXY010000001">
    <property type="protein sequence ID" value="MBB3157241.1"/>
    <property type="molecule type" value="Genomic_DNA"/>
</dbReference>
<feature type="transmembrane region" description="Helical" evidence="2">
    <location>
        <begin position="35"/>
        <end position="59"/>
    </location>
</feature>
<organism evidence="4 5">
    <name type="scientific">Microbacterium proteolyticum</name>
    <dbReference type="NCBI Taxonomy" id="1572644"/>
    <lineage>
        <taxon>Bacteria</taxon>
        <taxon>Bacillati</taxon>
        <taxon>Actinomycetota</taxon>
        <taxon>Actinomycetes</taxon>
        <taxon>Micrococcales</taxon>
        <taxon>Microbacteriaceae</taxon>
        <taxon>Microbacterium</taxon>
    </lineage>
</organism>
<dbReference type="RefSeq" id="WP_183418679.1">
    <property type="nucleotide sequence ID" value="NZ_JACHXY010000001.1"/>
</dbReference>
<proteinExistence type="predicted"/>
<feature type="chain" id="PRO_5038394395" evidence="3">
    <location>
        <begin position="20"/>
        <end position="202"/>
    </location>
</feature>
<gene>
    <name evidence="4" type="ORF">FHS07_000925</name>
</gene>
<feature type="transmembrane region" description="Helical" evidence="2">
    <location>
        <begin position="157"/>
        <end position="176"/>
    </location>
</feature>
<evidence type="ECO:0000256" key="2">
    <source>
        <dbReference type="SAM" id="Phobius"/>
    </source>
</evidence>
<evidence type="ECO:0000313" key="4">
    <source>
        <dbReference type="EMBL" id="MBB3157241.1"/>
    </source>
</evidence>
<feature type="transmembrane region" description="Helical" evidence="2">
    <location>
        <begin position="126"/>
        <end position="151"/>
    </location>
</feature>
<accession>A0A7W5GEP8</accession>
<keyword evidence="2" id="KW-0812">Transmembrane</keyword>
<keyword evidence="2" id="KW-1133">Transmembrane helix</keyword>
<evidence type="ECO:0000256" key="3">
    <source>
        <dbReference type="SAM" id="SignalP"/>
    </source>
</evidence>